<gene>
    <name evidence="1" type="ORF">NBRC3278_3128</name>
</gene>
<protein>
    <submittedName>
        <fullName evidence="1">Uncharacterized protein</fullName>
    </submittedName>
</protein>
<keyword evidence="2" id="KW-1185">Reference proteome</keyword>
<evidence type="ECO:0000313" key="1">
    <source>
        <dbReference type="EMBL" id="GCD64035.1"/>
    </source>
</evidence>
<dbReference type="RefSeq" id="WP_124297864.1">
    <property type="nucleotide sequence ID" value="NZ_BDEV01000144.1"/>
</dbReference>
<evidence type="ECO:0000313" key="2">
    <source>
        <dbReference type="Proteomes" id="UP000287385"/>
    </source>
</evidence>
<dbReference type="Proteomes" id="UP000287385">
    <property type="component" value="Unassembled WGS sequence"/>
</dbReference>
<accession>A0A401X800</accession>
<dbReference type="EMBL" id="BDEV01000144">
    <property type="protein sequence ID" value="GCD64035.1"/>
    <property type="molecule type" value="Genomic_DNA"/>
</dbReference>
<proteinExistence type="predicted"/>
<dbReference type="GeneID" id="66349727"/>
<comment type="caution">
    <text evidence="1">The sequence shown here is derived from an EMBL/GenBank/DDBJ whole genome shotgun (WGS) entry which is preliminary data.</text>
</comment>
<reference evidence="1 2" key="1">
    <citation type="submission" date="2016-06" db="EMBL/GenBank/DDBJ databases">
        <title>Acetobacter pasteurianus NBRC 3278 whole genome sequencing project.</title>
        <authorList>
            <person name="Matsutani M."/>
            <person name="Shiwa Y."/>
            <person name="Okamoto-Kainuma A."/>
            <person name="Ishikawa M."/>
            <person name="Koizumi Y."/>
            <person name="Yoshikawa H."/>
            <person name="Yakushi T."/>
            <person name="Matsushita K."/>
        </authorList>
    </citation>
    <scope>NUCLEOTIDE SEQUENCE [LARGE SCALE GENOMIC DNA]</scope>
    <source>
        <strain evidence="1 2">NBRC 3278</strain>
    </source>
</reference>
<name>A0A401X800_ACEPA</name>
<organism evidence="1 2">
    <name type="scientific">Acetobacter pasteurianus NBRC 3278</name>
    <dbReference type="NCBI Taxonomy" id="1226660"/>
    <lineage>
        <taxon>Bacteria</taxon>
        <taxon>Pseudomonadati</taxon>
        <taxon>Pseudomonadota</taxon>
        <taxon>Alphaproteobacteria</taxon>
        <taxon>Acetobacterales</taxon>
        <taxon>Acetobacteraceae</taxon>
        <taxon>Acetobacter</taxon>
    </lineage>
</organism>
<dbReference type="AlphaFoldDB" id="A0A401X800"/>
<sequence>MSLAKIDFLRLARCNPNLAGEIALKHMPSKILSRFRLCSHSNNPSFREVSTKESGTETAEMRLVSRISYMMKHLNPDDPIEIDPLIIQLSNGWRIAYLCDLDPDVMIVIPHATTLFPNDNDKSERIFYTILRNSDAKRPQGWEHLIIEA</sequence>